<dbReference type="EMBL" id="JASBWT010000001">
    <property type="protein sequence ID" value="KAJ9108887.1"/>
    <property type="molecule type" value="Genomic_DNA"/>
</dbReference>
<organism evidence="1 2">
    <name type="scientific">Naganishia friedmannii</name>
    <dbReference type="NCBI Taxonomy" id="89922"/>
    <lineage>
        <taxon>Eukaryota</taxon>
        <taxon>Fungi</taxon>
        <taxon>Dikarya</taxon>
        <taxon>Basidiomycota</taxon>
        <taxon>Agaricomycotina</taxon>
        <taxon>Tremellomycetes</taxon>
        <taxon>Filobasidiales</taxon>
        <taxon>Filobasidiaceae</taxon>
        <taxon>Naganishia</taxon>
    </lineage>
</organism>
<protein>
    <submittedName>
        <fullName evidence="1">Uncharacterized protein</fullName>
    </submittedName>
</protein>
<proteinExistence type="predicted"/>
<dbReference type="Proteomes" id="UP001227268">
    <property type="component" value="Unassembled WGS sequence"/>
</dbReference>
<keyword evidence="2" id="KW-1185">Reference proteome</keyword>
<accession>A0ACC2WED7</accession>
<gene>
    <name evidence="1" type="ORF">QFC21_000208</name>
</gene>
<evidence type="ECO:0000313" key="1">
    <source>
        <dbReference type="EMBL" id="KAJ9108887.1"/>
    </source>
</evidence>
<name>A0ACC2WED7_9TREE</name>
<reference evidence="1" key="1">
    <citation type="submission" date="2023-04" db="EMBL/GenBank/DDBJ databases">
        <title>Draft Genome sequencing of Naganishia species isolated from polar environments using Oxford Nanopore Technology.</title>
        <authorList>
            <person name="Leo P."/>
            <person name="Venkateswaran K."/>
        </authorList>
    </citation>
    <scope>NUCLEOTIDE SEQUENCE</scope>
    <source>
        <strain evidence="1">MNA-CCFEE 5423</strain>
    </source>
</reference>
<comment type="caution">
    <text evidence="1">The sequence shown here is derived from an EMBL/GenBank/DDBJ whole genome shotgun (WGS) entry which is preliminary data.</text>
</comment>
<evidence type="ECO:0000313" key="2">
    <source>
        <dbReference type="Proteomes" id="UP001227268"/>
    </source>
</evidence>
<sequence>MSTLAYISTPPPTPHQLAIAHLASRLFPLREVEPVQADTWFNKNAKYHNAMLRLISREALFGAQPSSFRALMQQVTDITLLGRPVEGRCELLYLAPQKTLMSMPEIWVDLQKAFESMEHIPDVYYEREDEGPHTSNRIQTDTLREQMLEWCSISASEQKDAKTGVQASSSANGVSQQPFQQVRPDPVPPKPETAQAEKNIEEERMQESSSGMVTMSMDMSVTMEISEQQQEESMDMTSEQTESVINATDQDVDATGNQYQGFAGNSEARRQPPVSAETFVRPDHNPTKRRRLVNTYPPANAEFTELDDTLDTRVRMFKDYQSACVRGDYSLALHSLDRFYNYRFPGHEKKLHQHALLNLASFHYNTGGLETARHVLHEAVKVARIEGDQQCLLHCVSLSRRIDAETSVPVSSVLVEGLPPHASDVGPEGEVIPPIDELWNIKRRLDLGEALPDAYNRVWTAAAREESIKKTKRNHKAKQNRDQQSQASAQKRSDLIMPETLLAGVDVLHSVQASLWHMFGMPASPLLS</sequence>